<name>A0AAE1GYA0_9NEOP</name>
<dbReference type="EC" id="1.2.1.84" evidence="10"/>
<accession>A0AAE1GYA0</accession>
<feature type="domain" description="Thioester reductase (TE)" evidence="13">
    <location>
        <begin position="78"/>
        <end position="348"/>
    </location>
</feature>
<comment type="catalytic activity">
    <reaction evidence="9 10">
        <text>a long-chain fatty acyl-CoA + 2 NADPH + 2 H(+) = a long-chain primary fatty alcohol + 2 NADP(+) + CoA</text>
        <dbReference type="Rhea" id="RHEA:52716"/>
        <dbReference type="ChEBI" id="CHEBI:15378"/>
        <dbReference type="ChEBI" id="CHEBI:57287"/>
        <dbReference type="ChEBI" id="CHEBI:57783"/>
        <dbReference type="ChEBI" id="CHEBI:58349"/>
        <dbReference type="ChEBI" id="CHEBI:77396"/>
        <dbReference type="ChEBI" id="CHEBI:83139"/>
        <dbReference type="EC" id="1.2.1.84"/>
    </reaction>
</comment>
<dbReference type="GO" id="GO:0016020">
    <property type="term" value="C:membrane"/>
    <property type="evidence" value="ECO:0007669"/>
    <property type="project" value="UniProtKB-SubCell"/>
</dbReference>
<evidence type="ECO:0000256" key="10">
    <source>
        <dbReference type="RuleBase" id="RU363097"/>
    </source>
</evidence>
<dbReference type="SUPFAM" id="SSF51735">
    <property type="entry name" value="NAD(P)-binding Rossmann-fold domains"/>
    <property type="match status" value="1"/>
</dbReference>
<evidence type="ECO:0000313" key="14">
    <source>
        <dbReference type="EMBL" id="KAK3911267.1"/>
    </source>
</evidence>
<evidence type="ECO:0000259" key="13">
    <source>
        <dbReference type="Pfam" id="PF07993"/>
    </source>
</evidence>
<dbReference type="GO" id="GO:0005777">
    <property type="term" value="C:peroxisome"/>
    <property type="evidence" value="ECO:0007669"/>
    <property type="project" value="TreeGrafter"/>
</dbReference>
<evidence type="ECO:0000313" key="15">
    <source>
        <dbReference type="Proteomes" id="UP001219518"/>
    </source>
</evidence>
<feature type="compositionally biased region" description="Low complexity" evidence="11">
    <location>
        <begin position="1"/>
        <end position="18"/>
    </location>
</feature>
<dbReference type="Pfam" id="PF03015">
    <property type="entry name" value="Sterile"/>
    <property type="match status" value="1"/>
</dbReference>
<evidence type="ECO:0000259" key="12">
    <source>
        <dbReference type="Pfam" id="PF03015"/>
    </source>
</evidence>
<comment type="subcellular location">
    <subcellularLocation>
        <location evidence="1">Membrane</location>
        <topology evidence="1">Multi-pass membrane protein</topology>
    </subcellularLocation>
</comment>
<keyword evidence="5 10" id="KW-0521">NADP</keyword>
<protein>
    <recommendedName>
        <fullName evidence="10">Fatty acyl-CoA reductase</fullName>
        <ecNumber evidence="10">1.2.1.84</ecNumber>
    </recommendedName>
</protein>
<feature type="non-terminal residue" evidence="14">
    <location>
        <position position="1"/>
    </location>
</feature>
<dbReference type="GO" id="GO:0102965">
    <property type="term" value="F:alcohol-forming long-chain fatty acyl-CoA reductase activity"/>
    <property type="evidence" value="ECO:0007669"/>
    <property type="project" value="UniProtKB-EC"/>
</dbReference>
<reference evidence="14" key="2">
    <citation type="journal article" date="2023" name="BMC Genomics">
        <title>Pest status, molecular evolution, and epigenetic factors derived from the genome assembly of Frankliniella fusca, a thysanopteran phytovirus vector.</title>
        <authorList>
            <person name="Catto M.A."/>
            <person name="Labadie P.E."/>
            <person name="Jacobson A.L."/>
            <person name="Kennedy G.G."/>
            <person name="Srinivasan R."/>
            <person name="Hunt B.G."/>
        </authorList>
    </citation>
    <scope>NUCLEOTIDE SEQUENCE</scope>
    <source>
        <strain evidence="14">PL_HMW_Pooled</strain>
    </source>
</reference>
<keyword evidence="15" id="KW-1185">Reference proteome</keyword>
<proteinExistence type="inferred from homology"/>
<keyword evidence="8 10" id="KW-0472">Membrane</keyword>
<evidence type="ECO:0000256" key="6">
    <source>
        <dbReference type="ARBA" id="ARBA00022989"/>
    </source>
</evidence>
<dbReference type="FunFam" id="3.40.50.720:FF:000143">
    <property type="entry name" value="Fatty acyl-CoA reductase"/>
    <property type="match status" value="1"/>
</dbReference>
<reference evidence="14" key="1">
    <citation type="submission" date="2021-07" db="EMBL/GenBank/DDBJ databases">
        <authorList>
            <person name="Catto M.A."/>
            <person name="Jacobson A."/>
            <person name="Kennedy G."/>
            <person name="Labadie P."/>
            <person name="Hunt B.G."/>
            <person name="Srinivasan R."/>
        </authorList>
    </citation>
    <scope>NUCLEOTIDE SEQUENCE</scope>
    <source>
        <strain evidence="14">PL_HMW_Pooled</strain>
        <tissue evidence="14">Head</tissue>
    </source>
</reference>
<feature type="domain" description="Fatty acyl-CoA reductase C-terminal" evidence="12">
    <location>
        <begin position="421"/>
        <end position="515"/>
    </location>
</feature>
<keyword evidence="6 10" id="KW-1133">Transmembrane helix</keyword>
<dbReference type="PANTHER" id="PTHR11011:SF12">
    <property type="entry name" value="FATTY ACYL-COA REDUCTASE"/>
    <property type="match status" value="1"/>
</dbReference>
<keyword evidence="7 10" id="KW-0443">Lipid metabolism</keyword>
<evidence type="ECO:0000256" key="5">
    <source>
        <dbReference type="ARBA" id="ARBA00022857"/>
    </source>
</evidence>
<dbReference type="PANTHER" id="PTHR11011">
    <property type="entry name" value="MALE STERILITY PROTEIN 2-RELATED"/>
    <property type="match status" value="1"/>
</dbReference>
<evidence type="ECO:0000256" key="1">
    <source>
        <dbReference type="ARBA" id="ARBA00004141"/>
    </source>
</evidence>
<dbReference type="Pfam" id="PF07993">
    <property type="entry name" value="NAD_binding_4"/>
    <property type="match status" value="1"/>
</dbReference>
<dbReference type="InterPro" id="IPR033640">
    <property type="entry name" value="FAR_C"/>
</dbReference>
<keyword evidence="10" id="KW-0560">Oxidoreductase</keyword>
<dbReference type="Gene3D" id="3.40.50.720">
    <property type="entry name" value="NAD(P)-binding Rossmann-like Domain"/>
    <property type="match status" value="1"/>
</dbReference>
<dbReference type="Proteomes" id="UP001219518">
    <property type="component" value="Unassembled WGS sequence"/>
</dbReference>
<dbReference type="InterPro" id="IPR026055">
    <property type="entry name" value="FAR"/>
</dbReference>
<dbReference type="EMBL" id="JAHWGI010000256">
    <property type="protein sequence ID" value="KAK3911267.1"/>
    <property type="molecule type" value="Genomic_DNA"/>
</dbReference>
<evidence type="ECO:0000256" key="11">
    <source>
        <dbReference type="SAM" id="MobiDB-lite"/>
    </source>
</evidence>
<comment type="caution">
    <text evidence="14">The sequence shown here is derived from an EMBL/GenBank/DDBJ whole genome shotgun (WGS) entry which is preliminary data.</text>
</comment>
<evidence type="ECO:0000256" key="7">
    <source>
        <dbReference type="ARBA" id="ARBA00023098"/>
    </source>
</evidence>
<gene>
    <name evidence="14" type="ORF">KUF71_021048</name>
</gene>
<dbReference type="GO" id="GO:0080019">
    <property type="term" value="F:alcohol-forming very long-chain fatty acyl-CoA reductase activity"/>
    <property type="evidence" value="ECO:0007669"/>
    <property type="project" value="InterPro"/>
</dbReference>
<sequence>RDRTEPPAAYALGAGPPAQYSSSAATTLPPGALHPALSTALQRASQGVDMAHNNNYAEVDSAGGPGIPAFFAGRHVLVTGGTGFMGKVLLEKLLRSCGDLERLYIVVRHKRGKAPQERVEEMRKLPLFEPLLKQNPRALDKLHALEGDTTQVAMGLSEEDQRLVQDNVSVVFHLAAGLDWRASLKKATNENVRGTKNVLDFCKGMKKLQVLEYTSTAFCQCTEEVVEERTYEPPFDPHRLMALCDMFDEKSLESIAPMMYGKHPNCYTYTKAVAEALAAEYVNDIPMLIVRPSVVVPTLRDPIPGWVDTLNGPMGVLAAAGKGVLRSMMCRAENHAEVFPADICINAIIAATYKRALQPRIQKEVIVYNACVGDMEEVTWGEVLRLGRKMVNLYPLEWTLWYPDGTIRTNYWEHIIIVFLFQTIPAYFIDFLLLLARQERFMVRVQAKIKSGHDLLMFFTMREWKFHNRNGRDTLWPSLNAQDRETFFMNNVLPVDKEKYLERAIFGTRTYCLKESPGTIKYCRRRLRVQLVVHNLCVALFYMGLVYLALTLLTPYLLPLLPDGLRERALSIGASRASAGAHRAHHGFAAF</sequence>
<dbReference type="CDD" id="cd05236">
    <property type="entry name" value="FAR-N_SDR_e"/>
    <property type="match status" value="1"/>
</dbReference>
<feature type="transmembrane region" description="Helical" evidence="10">
    <location>
        <begin position="531"/>
        <end position="558"/>
    </location>
</feature>
<keyword evidence="4 10" id="KW-0812">Transmembrane</keyword>
<keyword evidence="3 10" id="KW-0444">Lipid biosynthesis</keyword>
<evidence type="ECO:0000256" key="3">
    <source>
        <dbReference type="ARBA" id="ARBA00022516"/>
    </source>
</evidence>
<dbReference type="GO" id="GO:0035336">
    <property type="term" value="P:long-chain fatty-acyl-CoA metabolic process"/>
    <property type="evidence" value="ECO:0007669"/>
    <property type="project" value="TreeGrafter"/>
</dbReference>
<dbReference type="InterPro" id="IPR013120">
    <property type="entry name" value="FAR_NAD-bd"/>
</dbReference>
<dbReference type="AlphaFoldDB" id="A0AAE1GYA0"/>
<comment type="function">
    <text evidence="10">Catalyzes the reduction of fatty acyl-CoA to fatty alcohols.</text>
</comment>
<evidence type="ECO:0000256" key="9">
    <source>
        <dbReference type="ARBA" id="ARBA00052530"/>
    </source>
</evidence>
<evidence type="ECO:0000256" key="8">
    <source>
        <dbReference type="ARBA" id="ARBA00023136"/>
    </source>
</evidence>
<evidence type="ECO:0000256" key="4">
    <source>
        <dbReference type="ARBA" id="ARBA00022692"/>
    </source>
</evidence>
<feature type="region of interest" description="Disordered" evidence="11">
    <location>
        <begin position="1"/>
        <end position="27"/>
    </location>
</feature>
<dbReference type="CDD" id="cd09071">
    <property type="entry name" value="FAR_C"/>
    <property type="match status" value="1"/>
</dbReference>
<feature type="transmembrane region" description="Helical" evidence="10">
    <location>
        <begin position="415"/>
        <end position="436"/>
    </location>
</feature>
<dbReference type="InterPro" id="IPR036291">
    <property type="entry name" value="NAD(P)-bd_dom_sf"/>
</dbReference>
<evidence type="ECO:0000256" key="2">
    <source>
        <dbReference type="ARBA" id="ARBA00005928"/>
    </source>
</evidence>
<comment type="similarity">
    <text evidence="2 10">Belongs to the fatty acyl-CoA reductase family.</text>
</comment>
<organism evidence="14 15">
    <name type="scientific">Frankliniella fusca</name>
    <dbReference type="NCBI Taxonomy" id="407009"/>
    <lineage>
        <taxon>Eukaryota</taxon>
        <taxon>Metazoa</taxon>
        <taxon>Ecdysozoa</taxon>
        <taxon>Arthropoda</taxon>
        <taxon>Hexapoda</taxon>
        <taxon>Insecta</taxon>
        <taxon>Pterygota</taxon>
        <taxon>Neoptera</taxon>
        <taxon>Paraneoptera</taxon>
        <taxon>Thysanoptera</taxon>
        <taxon>Terebrantia</taxon>
        <taxon>Thripoidea</taxon>
        <taxon>Thripidae</taxon>
        <taxon>Frankliniella</taxon>
    </lineage>
</organism>